<gene>
    <name evidence="2" type="ORF">CONPUDRAFT_55986</name>
</gene>
<evidence type="ECO:0000259" key="1">
    <source>
        <dbReference type="Pfam" id="PF13519"/>
    </source>
</evidence>
<dbReference type="RefSeq" id="XP_007768236.1">
    <property type="nucleotide sequence ID" value="XM_007770046.1"/>
</dbReference>
<dbReference type="KEGG" id="cput:CONPUDRAFT_55986"/>
<dbReference type="OrthoDB" id="2343366at2759"/>
<comment type="caution">
    <text evidence="2">The sequence shown here is derived from an EMBL/GenBank/DDBJ whole genome shotgun (WGS) entry which is preliminary data.</text>
</comment>
<dbReference type="Pfam" id="PF13519">
    <property type="entry name" value="VWA_2"/>
    <property type="match status" value="1"/>
</dbReference>
<dbReference type="Gene3D" id="3.40.50.410">
    <property type="entry name" value="von Willebrand factor, type A domain"/>
    <property type="match status" value="1"/>
</dbReference>
<dbReference type="InterPro" id="IPR002035">
    <property type="entry name" value="VWF_A"/>
</dbReference>
<dbReference type="OMA" id="MERHWHT"/>
<name>A0A5M3MRH8_CONPW</name>
<dbReference type="EMBL" id="JH711578">
    <property type="protein sequence ID" value="EIW81354.1"/>
    <property type="molecule type" value="Genomic_DNA"/>
</dbReference>
<accession>A0A5M3MRH8</accession>
<dbReference type="SUPFAM" id="SSF53300">
    <property type="entry name" value="vWA-like"/>
    <property type="match status" value="1"/>
</dbReference>
<organism evidence="2 3">
    <name type="scientific">Coniophora puteana (strain RWD-64-598)</name>
    <name type="common">Brown rot fungus</name>
    <dbReference type="NCBI Taxonomy" id="741705"/>
    <lineage>
        <taxon>Eukaryota</taxon>
        <taxon>Fungi</taxon>
        <taxon>Dikarya</taxon>
        <taxon>Basidiomycota</taxon>
        <taxon>Agaricomycotina</taxon>
        <taxon>Agaricomycetes</taxon>
        <taxon>Agaricomycetidae</taxon>
        <taxon>Boletales</taxon>
        <taxon>Coniophorineae</taxon>
        <taxon>Coniophoraceae</taxon>
        <taxon>Coniophora</taxon>
    </lineage>
</organism>
<protein>
    <recommendedName>
        <fullName evidence="1">VWFA domain-containing protein</fullName>
    </recommendedName>
</protein>
<proteinExistence type="predicted"/>
<evidence type="ECO:0000313" key="2">
    <source>
        <dbReference type="EMBL" id="EIW81354.1"/>
    </source>
</evidence>
<sequence length="231" mass="24381">MGISDRRPLPGTPTTALISKTANNRLGAVFSALHSFWVARHAAVTAGAGGGDQAAANLNLRRDAYSVVMFDHEVTTALANDFESTPEELLNAVLAYKDRGGTNFTGAMKRGQAVMEAHWSTERTPVIVFLSDGECSIADTVTQDACRAAIKLGKPVSLQTVSFGRDTSSSSLRRMAEIAADAQASAPRDLLVPAGASVKSAFSQALDSVQLAETFLGIAESLRKQRGSLIN</sequence>
<dbReference type="GeneID" id="19207763"/>
<reference evidence="3" key="1">
    <citation type="journal article" date="2012" name="Science">
        <title>The Paleozoic origin of enzymatic lignin decomposition reconstructed from 31 fungal genomes.</title>
        <authorList>
            <person name="Floudas D."/>
            <person name="Binder M."/>
            <person name="Riley R."/>
            <person name="Barry K."/>
            <person name="Blanchette R.A."/>
            <person name="Henrissat B."/>
            <person name="Martinez A.T."/>
            <person name="Otillar R."/>
            <person name="Spatafora J.W."/>
            <person name="Yadav J.S."/>
            <person name="Aerts A."/>
            <person name="Benoit I."/>
            <person name="Boyd A."/>
            <person name="Carlson A."/>
            <person name="Copeland A."/>
            <person name="Coutinho P.M."/>
            <person name="de Vries R.P."/>
            <person name="Ferreira P."/>
            <person name="Findley K."/>
            <person name="Foster B."/>
            <person name="Gaskell J."/>
            <person name="Glotzer D."/>
            <person name="Gorecki P."/>
            <person name="Heitman J."/>
            <person name="Hesse C."/>
            <person name="Hori C."/>
            <person name="Igarashi K."/>
            <person name="Jurgens J.A."/>
            <person name="Kallen N."/>
            <person name="Kersten P."/>
            <person name="Kohler A."/>
            <person name="Kuees U."/>
            <person name="Kumar T.K.A."/>
            <person name="Kuo A."/>
            <person name="LaButti K."/>
            <person name="Larrondo L.F."/>
            <person name="Lindquist E."/>
            <person name="Ling A."/>
            <person name="Lombard V."/>
            <person name="Lucas S."/>
            <person name="Lundell T."/>
            <person name="Martin R."/>
            <person name="McLaughlin D.J."/>
            <person name="Morgenstern I."/>
            <person name="Morin E."/>
            <person name="Murat C."/>
            <person name="Nagy L.G."/>
            <person name="Nolan M."/>
            <person name="Ohm R.A."/>
            <person name="Patyshakuliyeva A."/>
            <person name="Rokas A."/>
            <person name="Ruiz-Duenas F.J."/>
            <person name="Sabat G."/>
            <person name="Salamov A."/>
            <person name="Samejima M."/>
            <person name="Schmutz J."/>
            <person name="Slot J.C."/>
            <person name="St John F."/>
            <person name="Stenlid J."/>
            <person name="Sun H."/>
            <person name="Sun S."/>
            <person name="Syed K."/>
            <person name="Tsang A."/>
            <person name="Wiebenga A."/>
            <person name="Young D."/>
            <person name="Pisabarro A."/>
            <person name="Eastwood D.C."/>
            <person name="Martin F."/>
            <person name="Cullen D."/>
            <person name="Grigoriev I.V."/>
            <person name="Hibbett D.S."/>
        </authorList>
    </citation>
    <scope>NUCLEOTIDE SEQUENCE [LARGE SCALE GENOMIC DNA]</scope>
    <source>
        <strain evidence="3">RWD-64-598 SS2</strain>
    </source>
</reference>
<dbReference type="AlphaFoldDB" id="A0A5M3MRH8"/>
<evidence type="ECO:0000313" key="3">
    <source>
        <dbReference type="Proteomes" id="UP000053558"/>
    </source>
</evidence>
<dbReference type="InterPro" id="IPR036465">
    <property type="entry name" value="vWFA_dom_sf"/>
</dbReference>
<feature type="domain" description="VWFA" evidence="1">
    <location>
        <begin position="59"/>
        <end position="134"/>
    </location>
</feature>
<keyword evidence="3" id="KW-1185">Reference proteome</keyword>
<dbReference type="Proteomes" id="UP000053558">
    <property type="component" value="Unassembled WGS sequence"/>
</dbReference>